<dbReference type="Gene3D" id="2.60.120.620">
    <property type="entry name" value="q2cbj1_9rhob like domain"/>
    <property type="match status" value="1"/>
</dbReference>
<reference evidence="1 2" key="1">
    <citation type="submission" date="2014-12" db="EMBL/GenBank/DDBJ databases">
        <title>Genome assembly of Enhygromyxa salina DSM 15201.</title>
        <authorList>
            <person name="Sharma G."/>
            <person name="Subramanian S."/>
        </authorList>
    </citation>
    <scope>NUCLEOTIDE SEQUENCE [LARGE SCALE GENOMIC DNA]</scope>
    <source>
        <strain evidence="1 2">DSM 15201</strain>
    </source>
</reference>
<protein>
    <submittedName>
        <fullName evidence="1">Uncharacterized protein</fullName>
    </submittedName>
</protein>
<dbReference type="GO" id="GO:0016706">
    <property type="term" value="F:2-oxoglutarate-dependent dioxygenase activity"/>
    <property type="evidence" value="ECO:0007669"/>
    <property type="project" value="UniProtKB-ARBA"/>
</dbReference>
<comment type="caution">
    <text evidence="1">The sequence shown here is derived from an EMBL/GenBank/DDBJ whole genome shotgun (WGS) entry which is preliminary data.</text>
</comment>
<gene>
    <name evidence="1" type="ORF">DB30_00501</name>
</gene>
<evidence type="ECO:0000313" key="2">
    <source>
        <dbReference type="Proteomes" id="UP000031599"/>
    </source>
</evidence>
<dbReference type="EMBL" id="JMCC02000106">
    <property type="protein sequence ID" value="KIG13123.1"/>
    <property type="molecule type" value="Genomic_DNA"/>
</dbReference>
<sequence>MSDPAAYEAALRHVGYAVLPGVYSEAYLRQATAELDRLYSELGRPPMSCSGRRQHPHPTVNGFTTPVGVTLAKLLAHAPTLTSGFLHPKVLDAVRHVLGDDLRIETTGATISDDTRPIHAWHRHIGGPDEDMPEAERPGRVDPDRIGRLSLLIYLHELGPETGSLLVYPRKLSDPLECPFPNDLHQQWPGQVALSGPPGTAVLVEERTWHASLPRTGPGTRRFLGAWLGAGWLPACINFDDSVPAFEDAALHRSPDHG</sequence>
<name>A0A0C1ZQ56_9BACT</name>
<dbReference type="AlphaFoldDB" id="A0A0C1ZQ56"/>
<dbReference type="RefSeq" id="WP_165704050.1">
    <property type="nucleotide sequence ID" value="NZ_JMCC02000106.1"/>
</dbReference>
<dbReference type="SUPFAM" id="SSF51197">
    <property type="entry name" value="Clavaminate synthase-like"/>
    <property type="match status" value="1"/>
</dbReference>
<dbReference type="InterPro" id="IPR008775">
    <property type="entry name" value="Phytyl_CoA_dOase-like"/>
</dbReference>
<dbReference type="Pfam" id="PF05721">
    <property type="entry name" value="PhyH"/>
    <property type="match status" value="1"/>
</dbReference>
<dbReference type="Proteomes" id="UP000031599">
    <property type="component" value="Unassembled WGS sequence"/>
</dbReference>
<organism evidence="1 2">
    <name type="scientific">Enhygromyxa salina</name>
    <dbReference type="NCBI Taxonomy" id="215803"/>
    <lineage>
        <taxon>Bacteria</taxon>
        <taxon>Pseudomonadati</taxon>
        <taxon>Myxococcota</taxon>
        <taxon>Polyangia</taxon>
        <taxon>Nannocystales</taxon>
        <taxon>Nannocystaceae</taxon>
        <taxon>Enhygromyxa</taxon>
    </lineage>
</organism>
<evidence type="ECO:0000313" key="1">
    <source>
        <dbReference type="EMBL" id="KIG13123.1"/>
    </source>
</evidence>
<accession>A0A0C1ZQ56</accession>
<proteinExistence type="predicted"/>